<dbReference type="InterPro" id="IPR005018">
    <property type="entry name" value="DOMON_domain"/>
</dbReference>
<evidence type="ECO:0000259" key="23">
    <source>
        <dbReference type="PROSITE" id="PS50939"/>
    </source>
</evidence>
<keyword evidence="7" id="KW-0964">Secreted</keyword>
<sequence>MVKPKRTAKRPRMWRVVVLLANVGVAWSYSMGAPSSTCSTMFPLHNGSPAQTSQSPYFFQFIKSTYSPGELISVNLAGNGVLLKGYQIQARDGVGKVVGQFTSAAGGRTINCGVENGALTHQNARDKPGVSFTWQAPNPAVGNIVFIATVLQNYNVFWVNVNSPAITPMMIPQTTPPQPPITTVATVPPPTKPPVTPGPQVTTPAEPPTTKAVTPAPPVVTTEPKPEMTTPVVGRVTLDDTCGNTKGCFVSCEGDHCDYVVTWKDGPDYVDFEVTSTLEIDGVHWIAIAFSSDLKMGDDDTVDCIGTRTNVIVTRSFNEGKSNIRLDTVEGTRGLSMTSGSFKDGVFTCKFRRSKTELVTRRKRQGVSTTAMFDLNQNWYLMFGHGSGTEDSTGFTKSMHRDNPVVTPSRVDFQSVDVIGETARYPLIKIHAILMIIAWILCTGVGIVAARYYKPVWTTTNIMGQRIWFQIHRTCMVTALVLTLIGFIIIFVEVGGYSQIPKIEGKEYLQAHPPLGIIVTILAIVNPIMSIFRPGPKDEKRPIFNWAHWSVGMLAHILSVIAICFGLEMKKSTAPSYSVWVVVGYVIYHVIMEIVLKSFDLYLDKSDTGRIDALGMTNTGATAQNGNHGNHFKAPPPAYTERDTIKNPKDSTVKKLLLVFHMGIATAFTITLILVVAIYD</sequence>
<evidence type="ECO:0000256" key="21">
    <source>
        <dbReference type="SAM" id="SignalP"/>
    </source>
</evidence>
<dbReference type="Gene3D" id="1.20.120.1770">
    <property type="match status" value="1"/>
</dbReference>
<keyword evidence="14 20" id="KW-1133">Transmembrane helix</keyword>
<evidence type="ECO:0000256" key="2">
    <source>
        <dbReference type="ARBA" id="ARBA00004141"/>
    </source>
</evidence>
<dbReference type="STRING" id="6573.A0A210QAK8"/>
<keyword evidence="26" id="KW-1185">Reference proteome</keyword>
<dbReference type="PANTHER" id="PTHR45828:SF9">
    <property type="entry name" value="CELL WALL INTEGRITY AND STRESS RESPONSE COMPONENT 4-LIKE-RELATED"/>
    <property type="match status" value="1"/>
</dbReference>
<keyword evidence="18" id="KW-0325">Glycoprotein</keyword>
<dbReference type="PROSITE" id="PS50836">
    <property type="entry name" value="DOMON"/>
    <property type="match status" value="1"/>
</dbReference>
<reference evidence="25 26" key="1">
    <citation type="journal article" date="2017" name="Nat. Ecol. Evol.">
        <title>Scallop genome provides insights into evolution of bilaterian karyotype and development.</title>
        <authorList>
            <person name="Wang S."/>
            <person name="Zhang J."/>
            <person name="Jiao W."/>
            <person name="Li J."/>
            <person name="Xun X."/>
            <person name="Sun Y."/>
            <person name="Guo X."/>
            <person name="Huan P."/>
            <person name="Dong B."/>
            <person name="Zhang L."/>
            <person name="Hu X."/>
            <person name="Sun X."/>
            <person name="Wang J."/>
            <person name="Zhao C."/>
            <person name="Wang Y."/>
            <person name="Wang D."/>
            <person name="Huang X."/>
            <person name="Wang R."/>
            <person name="Lv J."/>
            <person name="Li Y."/>
            <person name="Zhang Z."/>
            <person name="Liu B."/>
            <person name="Lu W."/>
            <person name="Hui Y."/>
            <person name="Liang J."/>
            <person name="Zhou Z."/>
            <person name="Hou R."/>
            <person name="Li X."/>
            <person name="Liu Y."/>
            <person name="Li H."/>
            <person name="Ning X."/>
            <person name="Lin Y."/>
            <person name="Zhao L."/>
            <person name="Xing Q."/>
            <person name="Dou J."/>
            <person name="Li Y."/>
            <person name="Mao J."/>
            <person name="Guo H."/>
            <person name="Dou H."/>
            <person name="Li T."/>
            <person name="Mu C."/>
            <person name="Jiang W."/>
            <person name="Fu Q."/>
            <person name="Fu X."/>
            <person name="Miao Y."/>
            <person name="Liu J."/>
            <person name="Yu Q."/>
            <person name="Li R."/>
            <person name="Liao H."/>
            <person name="Li X."/>
            <person name="Kong Y."/>
            <person name="Jiang Z."/>
            <person name="Chourrout D."/>
            <person name="Li R."/>
            <person name="Bao Z."/>
        </authorList>
    </citation>
    <scope>NUCLEOTIDE SEQUENCE [LARGE SCALE GENOMIC DNA]</scope>
    <source>
        <strain evidence="25 26">PY_sf001</strain>
    </source>
</reference>
<dbReference type="CDD" id="cd08760">
    <property type="entry name" value="Cyt_b561_FRRS1_like"/>
    <property type="match status" value="1"/>
</dbReference>
<keyword evidence="12" id="KW-0391">Immunity</keyword>
<dbReference type="Pfam" id="PF02014">
    <property type="entry name" value="Reeler"/>
    <property type="match status" value="1"/>
</dbReference>
<feature type="transmembrane region" description="Helical" evidence="20">
    <location>
        <begin position="512"/>
        <end position="532"/>
    </location>
</feature>
<dbReference type="Pfam" id="PF03188">
    <property type="entry name" value="Cytochrom_B561"/>
    <property type="match status" value="1"/>
</dbReference>
<evidence type="ECO:0000256" key="14">
    <source>
        <dbReference type="ARBA" id="ARBA00022989"/>
    </source>
</evidence>
<feature type="compositionally biased region" description="Low complexity" evidence="19">
    <location>
        <begin position="198"/>
        <end position="227"/>
    </location>
</feature>
<keyword evidence="9" id="KW-0399">Innate immunity</keyword>
<dbReference type="InterPro" id="IPR036927">
    <property type="entry name" value="Cyt_c_oxase-like_su1_sf"/>
</dbReference>
<comment type="similarity">
    <text evidence="4">Belongs to the insect defense protein family.</text>
</comment>
<evidence type="ECO:0000259" key="22">
    <source>
        <dbReference type="PROSITE" id="PS50836"/>
    </source>
</evidence>
<dbReference type="PANTHER" id="PTHR45828">
    <property type="entry name" value="CYTOCHROME B561/FERRIC REDUCTASE TRANSMEMBRANE"/>
    <property type="match status" value="1"/>
</dbReference>
<protein>
    <submittedName>
        <fullName evidence="25">Ferric-chelate reductase 1</fullName>
    </submittedName>
</protein>
<evidence type="ECO:0000256" key="4">
    <source>
        <dbReference type="ARBA" id="ARBA00008501"/>
    </source>
</evidence>
<evidence type="ECO:0000256" key="10">
    <source>
        <dbReference type="ARBA" id="ARBA00022692"/>
    </source>
</evidence>
<evidence type="ECO:0000256" key="6">
    <source>
        <dbReference type="ARBA" id="ARBA00022448"/>
    </source>
</evidence>
<evidence type="ECO:0000256" key="3">
    <source>
        <dbReference type="ARBA" id="ARBA00004613"/>
    </source>
</evidence>
<dbReference type="Pfam" id="PF03351">
    <property type="entry name" value="DOMON"/>
    <property type="match status" value="1"/>
</dbReference>
<dbReference type="CDD" id="cd08544">
    <property type="entry name" value="Reeler"/>
    <property type="match status" value="1"/>
</dbReference>
<keyword evidence="6" id="KW-0813">Transport</keyword>
<evidence type="ECO:0000256" key="11">
    <source>
        <dbReference type="ARBA" id="ARBA00022729"/>
    </source>
</evidence>
<keyword evidence="17 20" id="KW-0472">Membrane</keyword>
<dbReference type="SUPFAM" id="SSF81442">
    <property type="entry name" value="Cytochrome c oxidase subunit I-like"/>
    <property type="match status" value="1"/>
</dbReference>
<dbReference type="CDD" id="cd09628">
    <property type="entry name" value="DOMON_SDR_2_like"/>
    <property type="match status" value="1"/>
</dbReference>
<feature type="domain" description="DOMON" evidence="22">
    <location>
        <begin position="257"/>
        <end position="386"/>
    </location>
</feature>
<feature type="transmembrane region" description="Helical" evidence="20">
    <location>
        <begin position="544"/>
        <end position="565"/>
    </location>
</feature>
<evidence type="ECO:0000256" key="5">
    <source>
        <dbReference type="ARBA" id="ARBA00009195"/>
    </source>
</evidence>
<evidence type="ECO:0000259" key="24">
    <source>
        <dbReference type="PROSITE" id="PS51019"/>
    </source>
</evidence>
<comment type="similarity">
    <text evidence="5">Belongs to the FRRS1 family.</text>
</comment>
<feature type="transmembrane region" description="Helical" evidence="20">
    <location>
        <begin position="432"/>
        <end position="453"/>
    </location>
</feature>
<dbReference type="InterPro" id="IPR006593">
    <property type="entry name" value="Cyt_b561/ferric_Rdtase_TM"/>
</dbReference>
<name>A0A210QAK8_MIZYE</name>
<dbReference type="PROSITE" id="PS51019">
    <property type="entry name" value="REELIN"/>
    <property type="match status" value="1"/>
</dbReference>
<feature type="transmembrane region" description="Helical" evidence="20">
    <location>
        <begin position="577"/>
        <end position="596"/>
    </location>
</feature>
<dbReference type="GO" id="GO:0005576">
    <property type="term" value="C:extracellular region"/>
    <property type="evidence" value="ECO:0007669"/>
    <property type="project" value="UniProtKB-SubCell"/>
</dbReference>
<keyword evidence="11 21" id="KW-0732">Signal</keyword>
<dbReference type="GO" id="GO:0045087">
    <property type="term" value="P:innate immune response"/>
    <property type="evidence" value="ECO:0007669"/>
    <property type="project" value="UniProtKB-KW"/>
</dbReference>
<proteinExistence type="inferred from homology"/>
<evidence type="ECO:0000256" key="9">
    <source>
        <dbReference type="ARBA" id="ARBA00022588"/>
    </source>
</evidence>
<dbReference type="InterPro" id="IPR051237">
    <property type="entry name" value="Ferric-chelate_Red/DefProt"/>
</dbReference>
<dbReference type="OrthoDB" id="6372137at2759"/>
<evidence type="ECO:0000256" key="1">
    <source>
        <dbReference type="ARBA" id="ARBA00001970"/>
    </source>
</evidence>
<dbReference type="EMBL" id="NEDP02004406">
    <property type="protein sequence ID" value="OWF45770.1"/>
    <property type="molecule type" value="Genomic_DNA"/>
</dbReference>
<feature type="region of interest" description="Disordered" evidence="19">
    <location>
        <begin position="189"/>
        <end position="227"/>
    </location>
</feature>
<evidence type="ECO:0000256" key="8">
    <source>
        <dbReference type="ARBA" id="ARBA00022529"/>
    </source>
</evidence>
<comment type="caution">
    <text evidence="25">The sequence shown here is derived from an EMBL/GenBank/DDBJ whole genome shotgun (WGS) entry which is preliminary data.</text>
</comment>
<keyword evidence="13" id="KW-0249">Electron transport</keyword>
<dbReference type="AlphaFoldDB" id="A0A210QAK8"/>
<evidence type="ECO:0000313" key="25">
    <source>
        <dbReference type="EMBL" id="OWF45770.1"/>
    </source>
</evidence>
<gene>
    <name evidence="25" type="ORF">KP79_PYT09069</name>
</gene>
<feature type="domain" description="Cytochrome b561" evidence="23">
    <location>
        <begin position="395"/>
        <end position="605"/>
    </location>
</feature>
<feature type="transmembrane region" description="Helical" evidence="20">
    <location>
        <begin position="656"/>
        <end position="679"/>
    </location>
</feature>
<dbReference type="InterPro" id="IPR002861">
    <property type="entry name" value="Reeler_dom"/>
</dbReference>
<dbReference type="Gene3D" id="2.60.40.4060">
    <property type="entry name" value="Reeler domain"/>
    <property type="match status" value="1"/>
</dbReference>
<accession>A0A210QAK8</accession>
<evidence type="ECO:0000256" key="16">
    <source>
        <dbReference type="ARBA" id="ARBA00023022"/>
    </source>
</evidence>
<evidence type="ECO:0000313" key="26">
    <source>
        <dbReference type="Proteomes" id="UP000242188"/>
    </source>
</evidence>
<evidence type="ECO:0000256" key="7">
    <source>
        <dbReference type="ARBA" id="ARBA00022525"/>
    </source>
</evidence>
<keyword evidence="10 20" id="KW-0812">Transmembrane</keyword>
<dbReference type="SMART" id="SM00664">
    <property type="entry name" value="DoH"/>
    <property type="match status" value="1"/>
</dbReference>
<evidence type="ECO:0000256" key="17">
    <source>
        <dbReference type="ARBA" id="ARBA00023136"/>
    </source>
</evidence>
<dbReference type="GO" id="GO:0016020">
    <property type="term" value="C:membrane"/>
    <property type="evidence" value="ECO:0007669"/>
    <property type="project" value="UniProtKB-SubCell"/>
</dbReference>
<feature type="domain" description="Reelin" evidence="24">
    <location>
        <begin position="23"/>
        <end position="183"/>
    </location>
</feature>
<dbReference type="PROSITE" id="PS50939">
    <property type="entry name" value="CYTOCHROME_B561"/>
    <property type="match status" value="1"/>
</dbReference>
<dbReference type="GO" id="GO:0042742">
    <property type="term" value="P:defense response to bacterium"/>
    <property type="evidence" value="ECO:0007669"/>
    <property type="project" value="UniProtKB-KW"/>
</dbReference>
<feature type="transmembrane region" description="Helical" evidence="20">
    <location>
        <begin position="474"/>
        <end position="492"/>
    </location>
</feature>
<evidence type="ECO:0000256" key="13">
    <source>
        <dbReference type="ARBA" id="ARBA00022982"/>
    </source>
</evidence>
<comment type="subcellular location">
    <subcellularLocation>
        <location evidence="2">Membrane</location>
        <topology evidence="2">Multi-pass membrane protein</topology>
    </subcellularLocation>
    <subcellularLocation>
        <location evidence="3">Secreted</location>
    </subcellularLocation>
</comment>
<evidence type="ECO:0000256" key="18">
    <source>
        <dbReference type="ARBA" id="ARBA00023180"/>
    </source>
</evidence>
<evidence type="ECO:0000256" key="15">
    <source>
        <dbReference type="ARBA" id="ARBA00023004"/>
    </source>
</evidence>
<comment type="cofactor">
    <cofactor evidence="1">
        <name>heme b</name>
        <dbReference type="ChEBI" id="CHEBI:60344"/>
    </cofactor>
</comment>
<dbReference type="InterPro" id="IPR042307">
    <property type="entry name" value="Reeler_sf"/>
</dbReference>
<dbReference type="Proteomes" id="UP000242188">
    <property type="component" value="Unassembled WGS sequence"/>
</dbReference>
<organism evidence="25 26">
    <name type="scientific">Mizuhopecten yessoensis</name>
    <name type="common">Japanese scallop</name>
    <name type="synonym">Patinopecten yessoensis</name>
    <dbReference type="NCBI Taxonomy" id="6573"/>
    <lineage>
        <taxon>Eukaryota</taxon>
        <taxon>Metazoa</taxon>
        <taxon>Spiralia</taxon>
        <taxon>Lophotrochozoa</taxon>
        <taxon>Mollusca</taxon>
        <taxon>Bivalvia</taxon>
        <taxon>Autobranchia</taxon>
        <taxon>Pteriomorphia</taxon>
        <taxon>Pectinida</taxon>
        <taxon>Pectinoidea</taxon>
        <taxon>Pectinidae</taxon>
        <taxon>Mizuhopecten</taxon>
    </lineage>
</organism>
<keyword evidence="8" id="KW-0929">Antimicrobial</keyword>
<keyword evidence="15" id="KW-0408">Iron</keyword>
<evidence type="ECO:0000256" key="20">
    <source>
        <dbReference type="SAM" id="Phobius"/>
    </source>
</evidence>
<feature type="signal peptide" evidence="21">
    <location>
        <begin position="1"/>
        <end position="28"/>
    </location>
</feature>
<evidence type="ECO:0000256" key="12">
    <source>
        <dbReference type="ARBA" id="ARBA00022859"/>
    </source>
</evidence>
<evidence type="ECO:0000256" key="19">
    <source>
        <dbReference type="SAM" id="MobiDB-lite"/>
    </source>
</evidence>
<feature type="chain" id="PRO_5012781193" evidence="21">
    <location>
        <begin position="29"/>
        <end position="680"/>
    </location>
</feature>
<keyword evidence="16" id="KW-0044">Antibiotic</keyword>
<dbReference type="SMART" id="SM00665">
    <property type="entry name" value="B561"/>
    <property type="match status" value="1"/>
</dbReference>